<evidence type="ECO:0000256" key="1">
    <source>
        <dbReference type="SAM" id="SignalP"/>
    </source>
</evidence>
<keyword evidence="1" id="KW-0732">Signal</keyword>
<accession>R4WCP1</accession>
<dbReference type="EMBL" id="AK417023">
    <property type="protein sequence ID" value="BAN20238.1"/>
    <property type="molecule type" value="mRNA"/>
</dbReference>
<sequence length="72" mass="8541">MMLFYVIFAICVVFESAQTEDYLLRKHPPQCSFTRSCPPNLYCCRKVVKYWTHCCQEGLRCTWERGVPKCEP</sequence>
<proteinExistence type="evidence at transcript level"/>
<feature type="chain" id="PRO_5004381195" evidence="1">
    <location>
        <begin position="20"/>
        <end position="72"/>
    </location>
</feature>
<name>R4WCP1_RIPPE</name>
<organism evidence="2">
    <name type="scientific">Riptortus pedestris</name>
    <name type="common">Bean bug</name>
    <dbReference type="NCBI Taxonomy" id="329032"/>
    <lineage>
        <taxon>Eukaryota</taxon>
        <taxon>Metazoa</taxon>
        <taxon>Ecdysozoa</taxon>
        <taxon>Arthropoda</taxon>
        <taxon>Hexapoda</taxon>
        <taxon>Insecta</taxon>
        <taxon>Pterygota</taxon>
        <taxon>Neoptera</taxon>
        <taxon>Paraneoptera</taxon>
        <taxon>Hemiptera</taxon>
        <taxon>Heteroptera</taxon>
        <taxon>Panheteroptera</taxon>
        <taxon>Pentatomomorpha</taxon>
        <taxon>Coreoidea</taxon>
        <taxon>Alydidae</taxon>
        <taxon>Riptortus</taxon>
    </lineage>
</organism>
<dbReference type="AlphaFoldDB" id="R4WCP1"/>
<feature type="signal peptide" evidence="1">
    <location>
        <begin position="1"/>
        <end position="19"/>
    </location>
</feature>
<evidence type="ECO:0000313" key="2">
    <source>
        <dbReference type="EMBL" id="BAN20238.1"/>
    </source>
</evidence>
<reference evidence="2" key="1">
    <citation type="journal article" date="2013" name="PLoS ONE">
        <title>Gene expression in gut symbiotic organ of stinkbug affected by extracellular bacterial symbiont.</title>
        <authorList>
            <person name="Futahashi R."/>
            <person name="Tanaka K."/>
            <person name="Tanahashi M."/>
            <person name="Nikoh N."/>
            <person name="Kikuchi Y."/>
            <person name="Lee B.L."/>
            <person name="Fukatsu T."/>
        </authorList>
    </citation>
    <scope>NUCLEOTIDE SEQUENCE</scope>
    <source>
        <tissue evidence="2">Midgut</tissue>
    </source>
</reference>
<protein>
    <submittedName>
        <fullName evidence="2">Cysteine rich secreted protein</fullName>
    </submittedName>
</protein>